<keyword evidence="2" id="KW-0809">Transit peptide</keyword>
<comment type="subcellular location">
    <subcellularLocation>
        <location evidence="1">Mitochondrion</location>
    </subcellularLocation>
</comment>
<proteinExistence type="predicted"/>
<gene>
    <name evidence="5" type="ORF">CDD81_5071</name>
</gene>
<evidence type="ECO:0000313" key="5">
    <source>
        <dbReference type="EMBL" id="PHH64078.1"/>
    </source>
</evidence>
<dbReference type="EMBL" id="NJET01000037">
    <property type="protein sequence ID" value="PHH64078.1"/>
    <property type="molecule type" value="Genomic_DNA"/>
</dbReference>
<dbReference type="OrthoDB" id="19619at2759"/>
<evidence type="ECO:0000313" key="6">
    <source>
        <dbReference type="Proteomes" id="UP000226192"/>
    </source>
</evidence>
<evidence type="ECO:0000256" key="2">
    <source>
        <dbReference type="ARBA" id="ARBA00022946"/>
    </source>
</evidence>
<evidence type="ECO:0000256" key="4">
    <source>
        <dbReference type="SAM" id="MobiDB-lite"/>
    </source>
</evidence>
<comment type="caution">
    <text evidence="5">The sequence shown here is derived from an EMBL/GenBank/DDBJ whole genome shotgun (WGS) entry which is preliminary data.</text>
</comment>
<keyword evidence="6" id="KW-1185">Reference proteome</keyword>
<accession>A0A2C5XIQ1</accession>
<protein>
    <recommendedName>
        <fullName evidence="7">Tim44-like domain-containing protein</fullName>
    </recommendedName>
</protein>
<dbReference type="Gene3D" id="3.10.450.240">
    <property type="match status" value="1"/>
</dbReference>
<feature type="region of interest" description="Disordered" evidence="4">
    <location>
        <begin position="32"/>
        <end position="55"/>
    </location>
</feature>
<feature type="compositionally biased region" description="Low complexity" evidence="4">
    <location>
        <begin position="32"/>
        <end position="41"/>
    </location>
</feature>
<name>A0A2C5XIQ1_9HYPO</name>
<reference evidence="5 6" key="1">
    <citation type="submission" date="2017-06" db="EMBL/GenBank/DDBJ databases">
        <title>Ant-infecting Ophiocordyceps genomes reveal a high diversity of potential behavioral manipulation genes and a possible major role for enterotoxins.</title>
        <authorList>
            <person name="De Bekker C."/>
            <person name="Evans H.C."/>
            <person name="Brachmann A."/>
            <person name="Hughes D.P."/>
        </authorList>
    </citation>
    <scope>NUCLEOTIDE SEQUENCE [LARGE SCALE GENOMIC DNA]</scope>
    <source>
        <strain evidence="5 6">Map64</strain>
    </source>
</reference>
<dbReference type="PANTHER" id="PTHR28554">
    <property type="entry name" value="39S RIBOSOMAL PROTEIN L45, MITOCHONDRIAL"/>
    <property type="match status" value="1"/>
</dbReference>
<evidence type="ECO:0008006" key="7">
    <source>
        <dbReference type="Google" id="ProtNLM"/>
    </source>
</evidence>
<dbReference type="GO" id="GO:0005739">
    <property type="term" value="C:mitochondrion"/>
    <property type="evidence" value="ECO:0007669"/>
    <property type="project" value="UniProtKB-SubCell"/>
</dbReference>
<dbReference type="InterPro" id="IPR051975">
    <property type="entry name" value="mtLSU_mL45"/>
</dbReference>
<sequence>MASISATKLRTGRLGTLFTLAWIRPHVPTAPGWRASSSQARSGGGAKAYGEPRSLRDLDRQPTISQMKEMSEVRKEFEHCDVPLLPVTFVACPLSQCPRSPRKFALYQWWRIKFLLSNTAGILQFKLKSMPNSSSWPRWKARRRCIAPTAKAMYRSMLQAFAAGDRATIQRLCTPSCAARLISALDYRDPLQYTCFSIVAYNKPLLYPRILSHRIQKAIEIKPGCAIEQAVVAICSTQMTERRLYSTNARVPGSLRTQEKIEYVVLTRFLNLETFQSEDWRIWGTTKATNFQDMIQDLAQLDRLQRERYAEYLKKPAPTSSL</sequence>
<evidence type="ECO:0000256" key="3">
    <source>
        <dbReference type="ARBA" id="ARBA00023128"/>
    </source>
</evidence>
<dbReference type="AlphaFoldDB" id="A0A2C5XIQ1"/>
<dbReference type="PANTHER" id="PTHR28554:SF1">
    <property type="entry name" value="LARGE RIBOSOMAL SUBUNIT PROTEIN ML45"/>
    <property type="match status" value="1"/>
</dbReference>
<evidence type="ECO:0000256" key="1">
    <source>
        <dbReference type="ARBA" id="ARBA00004173"/>
    </source>
</evidence>
<organism evidence="5 6">
    <name type="scientific">Ophiocordyceps australis</name>
    <dbReference type="NCBI Taxonomy" id="1399860"/>
    <lineage>
        <taxon>Eukaryota</taxon>
        <taxon>Fungi</taxon>
        <taxon>Dikarya</taxon>
        <taxon>Ascomycota</taxon>
        <taxon>Pezizomycotina</taxon>
        <taxon>Sordariomycetes</taxon>
        <taxon>Hypocreomycetidae</taxon>
        <taxon>Hypocreales</taxon>
        <taxon>Ophiocordycipitaceae</taxon>
        <taxon>Ophiocordyceps</taxon>
    </lineage>
</organism>
<keyword evidence="3" id="KW-0496">Mitochondrion</keyword>
<dbReference type="Proteomes" id="UP000226192">
    <property type="component" value="Unassembled WGS sequence"/>
</dbReference>